<dbReference type="RefSeq" id="WP_184585121.1">
    <property type="nucleotide sequence ID" value="NZ_JACHJT010000002.1"/>
</dbReference>
<dbReference type="InterPro" id="IPR023869">
    <property type="entry name" value="tRNA_Adeno_NH3ase_assoc_put"/>
</dbReference>
<evidence type="ECO:0000313" key="2">
    <source>
        <dbReference type="Proteomes" id="UP000523007"/>
    </source>
</evidence>
<proteinExistence type="predicted"/>
<dbReference type="EMBL" id="JACHJT010000002">
    <property type="protein sequence ID" value="MBB4935384.1"/>
    <property type="molecule type" value="Genomic_DNA"/>
</dbReference>
<dbReference type="NCBIfam" id="TIGR03941">
    <property type="entry name" value="tRNA_deam_assoc"/>
    <property type="match status" value="1"/>
</dbReference>
<dbReference type="AlphaFoldDB" id="A0A7W7W6W7"/>
<evidence type="ECO:0000313" key="1">
    <source>
        <dbReference type="EMBL" id="MBB4935384.1"/>
    </source>
</evidence>
<protein>
    <submittedName>
        <fullName evidence="1">Putative tRNA adenosine deaminase-associated protein</fullName>
    </submittedName>
</protein>
<accession>A0A7W7W6W7</accession>
<organism evidence="1 2">
    <name type="scientific">Lipingzhangella halophila</name>
    <dbReference type="NCBI Taxonomy" id="1783352"/>
    <lineage>
        <taxon>Bacteria</taxon>
        <taxon>Bacillati</taxon>
        <taxon>Actinomycetota</taxon>
        <taxon>Actinomycetes</taxon>
        <taxon>Streptosporangiales</taxon>
        <taxon>Nocardiopsidaceae</taxon>
        <taxon>Lipingzhangella</taxon>
    </lineage>
</organism>
<sequence length="165" mass="17483">MSIFAAVFCLSADTWMGTEVDLDGAESIDDVADLMRDVSGAHGPDAAEGTMLLLIEADDEWFGLVRVDDHSDPQVFLSDARVVHEHPVAELLLESGEIEAPEQVEGTGQKPYPNPGGTGALLSDIGTSERDLLSLTLSEGILPGDVLSTVAARAGFADYLDSLRL</sequence>
<gene>
    <name evidence="1" type="ORF">F4561_006278</name>
</gene>
<comment type="caution">
    <text evidence="1">The sequence shown here is derived from an EMBL/GenBank/DDBJ whole genome shotgun (WGS) entry which is preliminary data.</text>
</comment>
<keyword evidence="2" id="KW-1185">Reference proteome</keyword>
<reference evidence="1 2" key="1">
    <citation type="submission" date="2020-08" db="EMBL/GenBank/DDBJ databases">
        <title>Sequencing the genomes of 1000 actinobacteria strains.</title>
        <authorList>
            <person name="Klenk H.-P."/>
        </authorList>
    </citation>
    <scope>NUCLEOTIDE SEQUENCE [LARGE SCALE GENOMIC DNA]</scope>
    <source>
        <strain evidence="1 2">DSM 102030</strain>
    </source>
</reference>
<dbReference type="Proteomes" id="UP000523007">
    <property type="component" value="Unassembled WGS sequence"/>
</dbReference>
<name>A0A7W7W6W7_9ACTN</name>